<gene>
    <name evidence="1" type="ORF">ACFPVY_07950</name>
</gene>
<reference evidence="2" key="1">
    <citation type="journal article" date="2019" name="Int. J. Syst. Evol. Microbiol.">
        <title>The Global Catalogue of Microorganisms (GCM) 10K type strain sequencing project: providing services to taxonomists for standard genome sequencing and annotation.</title>
        <authorList>
            <consortium name="The Broad Institute Genomics Platform"/>
            <consortium name="The Broad Institute Genome Sequencing Center for Infectious Disease"/>
            <person name="Wu L."/>
            <person name="Ma J."/>
        </authorList>
    </citation>
    <scope>NUCLEOTIDE SEQUENCE [LARGE SCALE GENOMIC DNA]</scope>
    <source>
        <strain evidence="2">CCUG 49679</strain>
    </source>
</reference>
<evidence type="ECO:0000313" key="1">
    <source>
        <dbReference type="EMBL" id="MFC6096579.1"/>
    </source>
</evidence>
<dbReference type="PROSITE" id="PS00018">
    <property type="entry name" value="EF_HAND_1"/>
    <property type="match status" value="1"/>
</dbReference>
<dbReference type="InterPro" id="IPR046357">
    <property type="entry name" value="PPIase_dom_sf"/>
</dbReference>
<dbReference type="Proteomes" id="UP001596287">
    <property type="component" value="Unassembled WGS sequence"/>
</dbReference>
<protein>
    <submittedName>
        <fullName evidence="1">FKBP-type peptidyl-prolyl cis-trans isomerase</fullName>
        <ecNumber evidence="1">5.2.1.8</ecNumber>
    </submittedName>
</protein>
<comment type="caution">
    <text evidence="1">The sequence shown here is derived from an EMBL/GenBank/DDBJ whole genome shotgun (WGS) entry which is preliminary data.</text>
</comment>
<name>A0ABW1PM00_9FLAO</name>
<dbReference type="EC" id="5.2.1.8" evidence="1"/>
<dbReference type="RefSeq" id="WP_379791435.1">
    <property type="nucleotide sequence ID" value="NZ_JBHSQB010000007.1"/>
</dbReference>
<proteinExistence type="predicted"/>
<dbReference type="SUPFAM" id="SSF54534">
    <property type="entry name" value="FKBP-like"/>
    <property type="match status" value="1"/>
</dbReference>
<organism evidence="1 2">
    <name type="scientific">Flavobacterium qiangtangense</name>
    <dbReference type="NCBI Taxonomy" id="1442595"/>
    <lineage>
        <taxon>Bacteria</taxon>
        <taxon>Pseudomonadati</taxon>
        <taxon>Bacteroidota</taxon>
        <taxon>Flavobacteriia</taxon>
        <taxon>Flavobacteriales</taxon>
        <taxon>Flavobacteriaceae</taxon>
        <taxon>Flavobacterium</taxon>
    </lineage>
</organism>
<evidence type="ECO:0000313" key="2">
    <source>
        <dbReference type="Proteomes" id="UP001596287"/>
    </source>
</evidence>
<dbReference type="EMBL" id="JBHSQB010000007">
    <property type="protein sequence ID" value="MFC6096579.1"/>
    <property type="molecule type" value="Genomic_DNA"/>
</dbReference>
<dbReference type="PROSITE" id="PS51257">
    <property type="entry name" value="PROKAR_LIPOPROTEIN"/>
    <property type="match status" value="1"/>
</dbReference>
<dbReference type="GO" id="GO:0003755">
    <property type="term" value="F:peptidyl-prolyl cis-trans isomerase activity"/>
    <property type="evidence" value="ECO:0007669"/>
    <property type="project" value="UniProtKB-EC"/>
</dbReference>
<dbReference type="InterPro" id="IPR018247">
    <property type="entry name" value="EF_Hand_1_Ca_BS"/>
</dbReference>
<dbReference type="Gene3D" id="3.10.50.40">
    <property type="match status" value="1"/>
</dbReference>
<accession>A0ABW1PM00</accession>
<sequence>MNRIKFLILTIVASASLFSCKKDDDGVYVAPPRDRATQYAADLISIEDYLHTHYLEVTTDAHGNPIPRIFAIGEGTPQTSIWDQTEYPLQFEMLKSDERIATEANPYVGELVDESVEYKFYYIKLREGNGNSPSQVDSTFISYRGTNLSDVDFDYRENPVWINQSSVVSGWRKMMQKFKTGSATEDPENPGNVIFADHGIGVMFIPSGLGYFAVPRTNLPAYSPMVFTFNLIALKYSDNDGDGIYSIYEDVNGNGDLFDDDTDGDGFPNFLDNDDDGDGMLTLYEISDSFGNKYPFDLIPNCQGTTGGLKKHLDPSCQ</sequence>
<keyword evidence="1" id="KW-0413">Isomerase</keyword>
<keyword evidence="2" id="KW-1185">Reference proteome</keyword>